<dbReference type="Proteomes" id="UP000799754">
    <property type="component" value="Unassembled WGS sequence"/>
</dbReference>
<protein>
    <submittedName>
        <fullName evidence="1">Uncharacterized protein</fullName>
    </submittedName>
</protein>
<proteinExistence type="predicted"/>
<keyword evidence="2" id="KW-1185">Reference proteome</keyword>
<comment type="caution">
    <text evidence="1">The sequence shown here is derived from an EMBL/GenBank/DDBJ whole genome shotgun (WGS) entry which is preliminary data.</text>
</comment>
<name>A0ACB6S786_9PLEO</name>
<reference evidence="1" key="1">
    <citation type="journal article" date="2020" name="Stud. Mycol.">
        <title>101 Dothideomycetes genomes: a test case for predicting lifestyles and emergence of pathogens.</title>
        <authorList>
            <person name="Haridas S."/>
            <person name="Albert R."/>
            <person name="Binder M."/>
            <person name="Bloem J."/>
            <person name="Labutti K."/>
            <person name="Salamov A."/>
            <person name="Andreopoulos B."/>
            <person name="Baker S."/>
            <person name="Barry K."/>
            <person name="Bills G."/>
            <person name="Bluhm B."/>
            <person name="Cannon C."/>
            <person name="Castanera R."/>
            <person name="Culley D."/>
            <person name="Daum C."/>
            <person name="Ezra D."/>
            <person name="Gonzalez J."/>
            <person name="Henrissat B."/>
            <person name="Kuo A."/>
            <person name="Liang C."/>
            <person name="Lipzen A."/>
            <person name="Lutzoni F."/>
            <person name="Magnuson J."/>
            <person name="Mondo S."/>
            <person name="Nolan M."/>
            <person name="Ohm R."/>
            <person name="Pangilinan J."/>
            <person name="Park H.-J."/>
            <person name="Ramirez L."/>
            <person name="Alfaro M."/>
            <person name="Sun H."/>
            <person name="Tritt A."/>
            <person name="Yoshinaga Y."/>
            <person name="Zwiers L.-H."/>
            <person name="Turgeon B."/>
            <person name="Goodwin S."/>
            <person name="Spatafora J."/>
            <person name="Crous P."/>
            <person name="Grigoriev I."/>
        </authorList>
    </citation>
    <scope>NUCLEOTIDE SEQUENCE</scope>
    <source>
        <strain evidence="1">CBS 525.71</strain>
    </source>
</reference>
<evidence type="ECO:0000313" key="1">
    <source>
        <dbReference type="EMBL" id="KAF2628987.1"/>
    </source>
</evidence>
<organism evidence="1 2">
    <name type="scientific">Macroventuria anomochaeta</name>
    <dbReference type="NCBI Taxonomy" id="301207"/>
    <lineage>
        <taxon>Eukaryota</taxon>
        <taxon>Fungi</taxon>
        <taxon>Dikarya</taxon>
        <taxon>Ascomycota</taxon>
        <taxon>Pezizomycotina</taxon>
        <taxon>Dothideomycetes</taxon>
        <taxon>Pleosporomycetidae</taxon>
        <taxon>Pleosporales</taxon>
        <taxon>Pleosporineae</taxon>
        <taxon>Didymellaceae</taxon>
        <taxon>Macroventuria</taxon>
    </lineage>
</organism>
<sequence length="170" mass="19397">MTPAPPQSFRFLDLPKELRLMVYERLAVTSAIQKFEAVTPEGDHEILALKSFRFQVALLAICKLISAEAKPFLSKSMAMFPPQVMQKLSAFFTKFDMFGPDCAAEHVSFCSYAVRYAKTTGRQLHIALHWPGFSEEFKSDVFRVLREDTSRRQDQVSIEALDSVPTLDHY</sequence>
<gene>
    <name evidence="1" type="ORF">BU25DRAFT_457251</name>
</gene>
<dbReference type="EMBL" id="MU006711">
    <property type="protein sequence ID" value="KAF2628987.1"/>
    <property type="molecule type" value="Genomic_DNA"/>
</dbReference>
<evidence type="ECO:0000313" key="2">
    <source>
        <dbReference type="Proteomes" id="UP000799754"/>
    </source>
</evidence>
<accession>A0ACB6S786</accession>